<dbReference type="PANTHER" id="PTHR10131:SF157">
    <property type="entry name" value="RECEPTOR-ASSOCIATED FACTOR, PUTATIVE-RELATED"/>
    <property type="match status" value="1"/>
</dbReference>
<evidence type="ECO:0000256" key="10">
    <source>
        <dbReference type="ARBA" id="ARBA00030556"/>
    </source>
</evidence>
<organism evidence="15 16">
    <name type="scientific">Penaeus vannamei</name>
    <name type="common">Whiteleg shrimp</name>
    <name type="synonym">Litopenaeus vannamei</name>
    <dbReference type="NCBI Taxonomy" id="6689"/>
    <lineage>
        <taxon>Eukaryota</taxon>
        <taxon>Metazoa</taxon>
        <taxon>Ecdysozoa</taxon>
        <taxon>Arthropoda</taxon>
        <taxon>Crustacea</taxon>
        <taxon>Multicrustacea</taxon>
        <taxon>Malacostraca</taxon>
        <taxon>Eumalacostraca</taxon>
        <taxon>Eucarida</taxon>
        <taxon>Decapoda</taxon>
        <taxon>Dendrobranchiata</taxon>
        <taxon>Penaeoidea</taxon>
        <taxon>Penaeidae</taxon>
        <taxon>Penaeus</taxon>
    </lineage>
</organism>
<comment type="catalytic activity">
    <reaction evidence="1">
        <text>S-ubiquitinyl-[E2 ubiquitin-conjugating enzyme]-L-cysteine + [acceptor protein]-L-lysine = [E2 ubiquitin-conjugating enzyme]-L-cysteine + N(6)-ubiquitinyl-[acceptor protein]-L-lysine.</text>
        <dbReference type="EC" id="2.3.2.27"/>
    </reaction>
</comment>
<feature type="coiled-coil region" evidence="13">
    <location>
        <begin position="135"/>
        <end position="169"/>
    </location>
</feature>
<dbReference type="CDD" id="cd16634">
    <property type="entry name" value="mRING-HC-C3HC3D_Nrdp1"/>
    <property type="match status" value="1"/>
</dbReference>
<dbReference type="FunFam" id="3.30.40.10:FF:000268">
    <property type="entry name" value="E3 ubiquitin-protein ligase NRDP1"/>
    <property type="match status" value="1"/>
</dbReference>
<evidence type="ECO:0000256" key="2">
    <source>
        <dbReference type="ARBA" id="ARBA00004906"/>
    </source>
</evidence>
<dbReference type="InterPro" id="IPR015036">
    <property type="entry name" value="NRDP1"/>
</dbReference>
<evidence type="ECO:0000256" key="8">
    <source>
        <dbReference type="ARBA" id="ARBA00022786"/>
    </source>
</evidence>
<gene>
    <name evidence="15" type="ORF">C7M84_009789</name>
</gene>
<dbReference type="STRING" id="6689.A0A3R7MXD0"/>
<accession>A0A3R7MXD0</accession>
<evidence type="ECO:0000256" key="13">
    <source>
        <dbReference type="SAM" id="Coils"/>
    </source>
</evidence>
<sequence>MGFDVTRFQGDVDEELLCPICSEVLEDPLQAPSCEHAFCSGCINEWLSRQQTCPVDRQTITSSQLKPVPRILRSLLSKLYISCDNKPHGCASVVKLDALTSHLEECEFNPKRPVPCEQGCGLVVPKDELKDHNCLRELRTLIQNQSGKIAELQQELAENKYQLNEQKREIQLLKDFMRAMRISNPQMRAIADQMEQDEVARWASSLARARVTRWGGMISTPDAMLQAVIRRALSESGCPPHIIDQLMENAHERRWPPGLSTLETRQMNRRHYESYVCKRVPGKQAVVFPTRAVDQSGRPSNSSPLHRATDGVRGKFKFNYGSKREGELKSAYKVGGLGGHLFARDLCWRTTSKGKASFVKHEDRVRFWFFHKAKC</sequence>
<evidence type="ECO:0000256" key="11">
    <source>
        <dbReference type="ARBA" id="ARBA00031762"/>
    </source>
</evidence>
<evidence type="ECO:0000256" key="12">
    <source>
        <dbReference type="PROSITE-ProRule" id="PRU00175"/>
    </source>
</evidence>
<dbReference type="SMART" id="SM00504">
    <property type="entry name" value="Ubox"/>
    <property type="match status" value="1"/>
</dbReference>
<keyword evidence="7 12" id="KW-0863">Zinc-finger</keyword>
<dbReference type="GO" id="GO:0016567">
    <property type="term" value="P:protein ubiquitination"/>
    <property type="evidence" value="ECO:0007669"/>
    <property type="project" value="UniProtKB-UniPathway"/>
</dbReference>
<evidence type="ECO:0000256" key="3">
    <source>
        <dbReference type="ARBA" id="ARBA00012483"/>
    </source>
</evidence>
<dbReference type="EMBL" id="QCYY01002237">
    <property type="protein sequence ID" value="ROT71861.1"/>
    <property type="molecule type" value="Genomic_DNA"/>
</dbReference>
<dbReference type="SUPFAM" id="SSF49599">
    <property type="entry name" value="TRAF domain-like"/>
    <property type="match status" value="1"/>
</dbReference>
<dbReference type="Pfam" id="PF13923">
    <property type="entry name" value="zf-C3HC4_2"/>
    <property type="match status" value="1"/>
</dbReference>
<dbReference type="Pfam" id="PF08941">
    <property type="entry name" value="USP8_interact"/>
    <property type="match status" value="1"/>
</dbReference>
<dbReference type="InterPro" id="IPR017907">
    <property type="entry name" value="Znf_RING_CS"/>
</dbReference>
<dbReference type="AlphaFoldDB" id="A0A3R7MXD0"/>
<dbReference type="PROSITE" id="PS50089">
    <property type="entry name" value="ZF_RING_2"/>
    <property type="match status" value="1"/>
</dbReference>
<keyword evidence="9" id="KW-0862">Zinc</keyword>
<comment type="caution">
    <text evidence="15">The sequence shown here is derived from an EMBL/GenBank/DDBJ whole genome shotgun (WGS) entry which is preliminary data.</text>
</comment>
<dbReference type="InterPro" id="IPR037255">
    <property type="entry name" value="NRDP1_C"/>
</dbReference>
<dbReference type="Proteomes" id="UP000283509">
    <property type="component" value="Unassembled WGS sequence"/>
</dbReference>
<evidence type="ECO:0000313" key="16">
    <source>
        <dbReference type="Proteomes" id="UP000283509"/>
    </source>
</evidence>
<proteinExistence type="predicted"/>
<evidence type="ECO:0000256" key="6">
    <source>
        <dbReference type="ARBA" id="ARBA00022723"/>
    </source>
</evidence>
<dbReference type="Gene3D" id="3.30.40.10">
    <property type="entry name" value="Zinc/RING finger domain, C3HC4 (zinc finger)"/>
    <property type="match status" value="2"/>
</dbReference>
<keyword evidence="8" id="KW-0833">Ubl conjugation pathway</keyword>
<feature type="domain" description="RING-type" evidence="14">
    <location>
        <begin position="18"/>
        <end position="57"/>
    </location>
</feature>
<keyword evidence="6" id="KW-0479">Metal-binding</keyword>
<protein>
    <recommendedName>
        <fullName evidence="4">E3 ubiquitin-protein ligase NRDP1</fullName>
        <ecNumber evidence="3">2.3.2.27</ecNumber>
    </recommendedName>
    <alternativeName>
        <fullName evidence="10">RING finger protein 41</fullName>
    </alternativeName>
    <alternativeName>
        <fullName evidence="11">RING-type E3 ubiquitin transferase NRDP1</fullName>
    </alternativeName>
</protein>
<reference evidence="15 16" key="1">
    <citation type="submission" date="2018-04" db="EMBL/GenBank/DDBJ databases">
        <authorList>
            <person name="Zhang X."/>
            <person name="Yuan J."/>
            <person name="Li F."/>
            <person name="Xiang J."/>
        </authorList>
    </citation>
    <scope>NUCLEOTIDE SEQUENCE [LARGE SCALE GENOMIC DNA]</scope>
    <source>
        <tissue evidence="15">Muscle</tissue>
    </source>
</reference>
<keyword evidence="16" id="KW-1185">Reference proteome</keyword>
<dbReference type="GO" id="GO:0008270">
    <property type="term" value="F:zinc ion binding"/>
    <property type="evidence" value="ECO:0007669"/>
    <property type="project" value="UniProtKB-KW"/>
</dbReference>
<dbReference type="PROSITE" id="PS00518">
    <property type="entry name" value="ZF_RING_1"/>
    <property type="match status" value="1"/>
</dbReference>
<evidence type="ECO:0000259" key="14">
    <source>
        <dbReference type="PROSITE" id="PS50089"/>
    </source>
</evidence>
<keyword evidence="5" id="KW-0808">Transferase</keyword>
<dbReference type="SUPFAM" id="SSF160088">
    <property type="entry name" value="NRDP1 C-terminal domain-like"/>
    <property type="match status" value="1"/>
</dbReference>
<evidence type="ECO:0000256" key="1">
    <source>
        <dbReference type="ARBA" id="ARBA00000900"/>
    </source>
</evidence>
<dbReference type="InterPro" id="IPR013083">
    <property type="entry name" value="Znf_RING/FYVE/PHD"/>
</dbReference>
<dbReference type="UniPathway" id="UPA00143"/>
<evidence type="ECO:0000256" key="5">
    <source>
        <dbReference type="ARBA" id="ARBA00022679"/>
    </source>
</evidence>
<dbReference type="GO" id="GO:0061630">
    <property type="term" value="F:ubiquitin protein ligase activity"/>
    <property type="evidence" value="ECO:0007669"/>
    <property type="project" value="UniProtKB-EC"/>
</dbReference>
<dbReference type="PANTHER" id="PTHR10131">
    <property type="entry name" value="TNF RECEPTOR ASSOCIATED FACTOR"/>
    <property type="match status" value="1"/>
</dbReference>
<evidence type="ECO:0000256" key="7">
    <source>
        <dbReference type="ARBA" id="ARBA00022771"/>
    </source>
</evidence>
<dbReference type="SUPFAM" id="SSF57850">
    <property type="entry name" value="RING/U-box"/>
    <property type="match status" value="1"/>
</dbReference>
<reference evidence="15 16" key="2">
    <citation type="submission" date="2019-01" db="EMBL/GenBank/DDBJ databases">
        <title>The decoding of complex shrimp genome reveals the adaptation for benthos swimmer, frequently molting mechanism and breeding impact on genome.</title>
        <authorList>
            <person name="Sun Y."/>
            <person name="Gao Y."/>
            <person name="Yu Y."/>
        </authorList>
    </citation>
    <scope>NUCLEOTIDE SEQUENCE [LARGE SCALE GENOMIC DNA]</scope>
    <source>
        <tissue evidence="15">Muscle</tissue>
    </source>
</reference>
<dbReference type="InterPro" id="IPR001841">
    <property type="entry name" value="Znf_RING"/>
</dbReference>
<dbReference type="SMART" id="SM00184">
    <property type="entry name" value="RING"/>
    <property type="match status" value="1"/>
</dbReference>
<dbReference type="EC" id="2.3.2.27" evidence="3"/>
<evidence type="ECO:0000256" key="4">
    <source>
        <dbReference type="ARBA" id="ARBA00015711"/>
    </source>
</evidence>
<comment type="pathway">
    <text evidence="2">Protein modification; protein ubiquitination.</text>
</comment>
<name>A0A3R7MXD0_PENVA</name>
<evidence type="ECO:0000256" key="9">
    <source>
        <dbReference type="ARBA" id="ARBA00022833"/>
    </source>
</evidence>
<dbReference type="InterPro" id="IPR003613">
    <property type="entry name" value="Ubox_domain"/>
</dbReference>
<evidence type="ECO:0000313" key="15">
    <source>
        <dbReference type="EMBL" id="ROT71861.1"/>
    </source>
</evidence>
<keyword evidence="13" id="KW-0175">Coiled coil</keyword>
<dbReference type="OrthoDB" id="1630758at2759"/>
<dbReference type="GO" id="GO:0043122">
    <property type="term" value="P:regulation of canonical NF-kappaB signal transduction"/>
    <property type="evidence" value="ECO:0007669"/>
    <property type="project" value="TreeGrafter"/>
</dbReference>